<evidence type="ECO:0000256" key="2">
    <source>
        <dbReference type="ARBA" id="ARBA00023054"/>
    </source>
</evidence>
<dbReference type="PANTHER" id="PTHR47147">
    <property type="entry name" value="SYNCOILIN"/>
    <property type="match status" value="1"/>
</dbReference>
<dbReference type="Proteomes" id="UP000694400">
    <property type="component" value="Chromosome 24"/>
</dbReference>
<dbReference type="InterPro" id="IPR039008">
    <property type="entry name" value="IF_rod_dom"/>
</dbReference>
<feature type="compositionally biased region" description="Low complexity" evidence="4">
    <location>
        <begin position="32"/>
        <end position="45"/>
    </location>
</feature>
<protein>
    <submittedName>
        <fullName evidence="6">Syncoilin, intermediate filament protein</fullName>
    </submittedName>
</protein>
<feature type="domain" description="IF rod" evidence="5">
    <location>
        <begin position="265"/>
        <end position="557"/>
    </location>
</feature>
<keyword evidence="2 3" id="KW-0175">Coiled coil</keyword>
<dbReference type="Ensembl" id="ENSAPLT00020015561.1">
    <property type="protein sequence ID" value="ENSAPLP00020014446.1"/>
    <property type="gene ID" value="ENSAPLG00020010527.1"/>
</dbReference>
<proteinExistence type="predicted"/>
<reference evidence="6" key="1">
    <citation type="submission" date="2019-08" db="EMBL/GenBank/DDBJ databases">
        <title>Three high-quality genomes provides insights into domestication of ducks.</title>
        <authorList>
            <person name="Hou Z.C."/>
            <person name="Zhu F."/>
            <person name="Yin Z.T."/>
            <person name="Zhang F."/>
        </authorList>
    </citation>
    <scope>NUCLEOTIDE SEQUENCE [LARGE SCALE GENOMIC DNA]</scope>
</reference>
<feature type="region of interest" description="Disordered" evidence="4">
    <location>
        <begin position="1"/>
        <end position="75"/>
    </location>
</feature>
<keyword evidence="1" id="KW-0403">Intermediate filament</keyword>
<evidence type="ECO:0000256" key="3">
    <source>
        <dbReference type="SAM" id="Coils"/>
    </source>
</evidence>
<feature type="coiled-coil region" evidence="3">
    <location>
        <begin position="274"/>
        <end position="407"/>
    </location>
</feature>
<accession>A0A8B9T165</accession>
<dbReference type="SUPFAM" id="SSF64593">
    <property type="entry name" value="Intermediate filament protein, coiled coil region"/>
    <property type="match status" value="1"/>
</dbReference>
<evidence type="ECO:0000313" key="6">
    <source>
        <dbReference type="Ensembl" id="ENSAPLP00020014446.1"/>
    </source>
</evidence>
<dbReference type="PANTHER" id="PTHR47147:SF1">
    <property type="entry name" value="SYNCOILIN"/>
    <property type="match status" value="1"/>
</dbReference>
<feature type="compositionally biased region" description="Low complexity" evidence="4">
    <location>
        <begin position="54"/>
        <end position="69"/>
    </location>
</feature>
<dbReference type="GO" id="GO:0005882">
    <property type="term" value="C:intermediate filament"/>
    <property type="evidence" value="ECO:0007669"/>
    <property type="project" value="UniProtKB-KW"/>
</dbReference>
<dbReference type="Gene3D" id="1.20.5.1160">
    <property type="entry name" value="Vasodilator-stimulated phosphoprotein"/>
    <property type="match status" value="1"/>
</dbReference>
<feature type="coiled-coil region" evidence="3">
    <location>
        <begin position="477"/>
        <end position="550"/>
    </location>
</feature>
<dbReference type="AlphaFoldDB" id="A0A8B9T165"/>
<evidence type="ECO:0000259" key="5">
    <source>
        <dbReference type="SMART" id="SM01391"/>
    </source>
</evidence>
<dbReference type="SMART" id="SM01391">
    <property type="entry name" value="Filament"/>
    <property type="match status" value="1"/>
</dbReference>
<evidence type="ECO:0000256" key="4">
    <source>
        <dbReference type="SAM" id="MobiDB-lite"/>
    </source>
</evidence>
<reference evidence="6" key="3">
    <citation type="submission" date="2025-09" db="UniProtKB">
        <authorList>
            <consortium name="Ensembl"/>
        </authorList>
    </citation>
    <scope>IDENTIFICATION</scope>
</reference>
<reference evidence="6" key="2">
    <citation type="submission" date="2025-08" db="UniProtKB">
        <authorList>
            <consortium name="Ensembl"/>
        </authorList>
    </citation>
    <scope>IDENTIFICATION</scope>
</reference>
<dbReference type="InterPro" id="IPR027702">
    <property type="entry name" value="Syncoilin"/>
</dbReference>
<organism evidence="6 7">
    <name type="scientific">Anas platyrhynchos</name>
    <name type="common">Mallard</name>
    <name type="synonym">Anas boschas</name>
    <dbReference type="NCBI Taxonomy" id="8839"/>
    <lineage>
        <taxon>Eukaryota</taxon>
        <taxon>Metazoa</taxon>
        <taxon>Chordata</taxon>
        <taxon>Craniata</taxon>
        <taxon>Vertebrata</taxon>
        <taxon>Euteleostomi</taxon>
        <taxon>Archelosauria</taxon>
        <taxon>Archosauria</taxon>
        <taxon>Dinosauria</taxon>
        <taxon>Saurischia</taxon>
        <taxon>Theropoda</taxon>
        <taxon>Coelurosauria</taxon>
        <taxon>Aves</taxon>
        <taxon>Neognathae</taxon>
        <taxon>Galloanserae</taxon>
        <taxon>Anseriformes</taxon>
        <taxon>Anatidae</taxon>
        <taxon>Anatinae</taxon>
        <taxon>Anas</taxon>
    </lineage>
</organism>
<dbReference type="Pfam" id="PF00038">
    <property type="entry name" value="Filament"/>
    <property type="match status" value="1"/>
</dbReference>
<name>A0A8B9T165_ANAPL</name>
<evidence type="ECO:0000313" key="7">
    <source>
        <dbReference type="Proteomes" id="UP000694400"/>
    </source>
</evidence>
<sequence length="779" mass="83410">MCSTAPGAPGSWRARDLMAEPQPPPEPRLDEAGAAPAPQGEAAGAPPHPEALHSPSEPALGAGAAPARGGSPGACQELQADIGDVALNLSMPGPLLGEHEAGAGAPLDADGAGIPLDAEAGGAGIPLDVDGAGIPLAVEADEVGILLDMDASGTGIPLDVDGAGIPLDEEAEGAEILLDVDAAGIPLDVEGDGAGILLDMDANGTGFPLGVDGAGLLLDVDADGAGIPLYMDTDGAGIPPEVDAEGAGIPLDMDAEGAGTPLDTEGTECRCLTLEELGDYFQECIEAVEQLEKERDSLIEELAQLREPALQEIRHAHEEIQAACRLLAKVELERDNLKDEIRQIKQKLFKVTKECVACQYQLESRRHDLSQHAAYRGELETQAGQLSGELSRLKETCEKEKEALRQRLEAPPRREDNQYLQESRRLSMEFESFVAQSRRGLEEHYEPQLLRLLERREAGAKALQALQGEMQGMKEALRPLQGEVSRLRLQNRSLEEQIVLVKQKRDEEVGQYREQVEELEDRLKELKNGVQLQQRKNQELEELRSSLHQELSIYKSVCPARGGWGGLAAGKPGAPGPAHADGTGTGTGCGRGKSDPLPCSDVMESSVQNRSRGCLPRGRRGNLKKNISLGTHGRERRVLGWGTLLQMLFKREPPPCYTAFKAPENAPPFGNYFTCQTLHCCALPQSQLCTSLSIFWSFTAAVGFLFPLPHTPREDIPTTSSCSSLFSTKDCGVISQGEAIFLFQPVTSAVTAGFINEGNRTDSSEQIPATPRLCCVGSV</sequence>
<dbReference type="Gene3D" id="1.20.5.170">
    <property type="match status" value="1"/>
</dbReference>
<evidence type="ECO:0000256" key="1">
    <source>
        <dbReference type="ARBA" id="ARBA00022754"/>
    </source>
</evidence>